<dbReference type="OrthoDB" id="5946508at2759"/>
<comment type="similarity">
    <text evidence="1">Belongs to the UPF0545 family.</text>
</comment>
<accession>A0A3B3VTN8</accession>
<dbReference type="GeneTree" id="ENSGT00390000002511"/>
<dbReference type="AlphaFoldDB" id="A0A3B3VTN8"/>
<evidence type="ECO:0000313" key="6">
    <source>
        <dbReference type="Proteomes" id="UP000261500"/>
    </source>
</evidence>
<sequence>MEQLAERAWRPHQACEDYLSEFRHCRSFRNHFHHYYTYGTAPSCQQWKEDYHNCRKWESHKLAEAKDALQKSERRRLEEQKNFTPVWKLRQAPPGDWHRPLD</sequence>
<name>A0A3B3VTN8_9TELE</name>
<dbReference type="GeneID" id="106956803"/>
<reference evidence="5" key="1">
    <citation type="submission" date="2025-08" db="UniProtKB">
        <authorList>
            <consortium name="Ensembl"/>
        </authorList>
    </citation>
    <scope>IDENTIFICATION</scope>
</reference>
<organism evidence="5 6">
    <name type="scientific">Poecilia latipinna</name>
    <name type="common">sailfin molly</name>
    <dbReference type="NCBI Taxonomy" id="48699"/>
    <lineage>
        <taxon>Eukaryota</taxon>
        <taxon>Metazoa</taxon>
        <taxon>Chordata</taxon>
        <taxon>Craniata</taxon>
        <taxon>Vertebrata</taxon>
        <taxon>Euteleostomi</taxon>
        <taxon>Actinopterygii</taxon>
        <taxon>Neopterygii</taxon>
        <taxon>Teleostei</taxon>
        <taxon>Neoteleostei</taxon>
        <taxon>Acanthomorphata</taxon>
        <taxon>Ovalentaria</taxon>
        <taxon>Atherinomorphae</taxon>
        <taxon>Cyprinodontiformes</taxon>
        <taxon>Poeciliidae</taxon>
        <taxon>Poeciliinae</taxon>
        <taxon>Poecilia</taxon>
    </lineage>
</organism>
<protein>
    <recommendedName>
        <fullName evidence="3">Synaptic plasticity regulator PANTS</fullName>
    </recommendedName>
    <alternativeName>
        <fullName evidence="4">Plasticity-associated neural transcript short</fullName>
    </alternativeName>
</protein>
<dbReference type="GO" id="GO:0043083">
    <property type="term" value="C:synaptic cleft"/>
    <property type="evidence" value="ECO:0007669"/>
    <property type="project" value="UniProtKB-SubCell"/>
</dbReference>
<dbReference type="Pfam" id="PF11326">
    <property type="entry name" value="PANTS-like"/>
    <property type="match status" value="1"/>
</dbReference>
<dbReference type="PANTHER" id="PTHR28052:SF1">
    <property type="entry name" value="UPF0545 PROTEIN C22ORF39"/>
    <property type="match status" value="1"/>
</dbReference>
<dbReference type="PANTHER" id="PTHR28052">
    <property type="entry name" value="UPF0545 PROTEIN C22ORF39"/>
    <property type="match status" value="1"/>
</dbReference>
<proteinExistence type="inferred from homology"/>
<dbReference type="InterPro" id="IPR021475">
    <property type="entry name" value="Pants/Emi1-like"/>
</dbReference>
<evidence type="ECO:0000256" key="4">
    <source>
        <dbReference type="ARBA" id="ARBA00044235"/>
    </source>
</evidence>
<evidence type="ECO:0000256" key="3">
    <source>
        <dbReference type="ARBA" id="ARBA00044072"/>
    </source>
</evidence>
<dbReference type="STRING" id="48699.ENSPLAP00000028169"/>
<dbReference type="CTD" id="103188583"/>
<dbReference type="Ensembl" id="ENSPLAT00000030076.1">
    <property type="protein sequence ID" value="ENSPLAP00000028169.1"/>
    <property type="gene ID" value="ENSPLAG00000017340.1"/>
</dbReference>
<dbReference type="KEGG" id="plai:106956803"/>
<evidence type="ECO:0000313" key="5">
    <source>
        <dbReference type="Ensembl" id="ENSPLAP00000028169.1"/>
    </source>
</evidence>
<keyword evidence="6" id="KW-1185">Reference proteome</keyword>
<dbReference type="Proteomes" id="UP000261500">
    <property type="component" value="Unplaced"/>
</dbReference>
<dbReference type="RefSeq" id="XP_014903343.1">
    <property type="nucleotide sequence ID" value="XM_015047857.1"/>
</dbReference>
<evidence type="ECO:0000256" key="1">
    <source>
        <dbReference type="ARBA" id="ARBA00006412"/>
    </source>
</evidence>
<comment type="subcellular location">
    <subcellularLocation>
        <location evidence="2">Synaptic cleft</location>
    </subcellularLocation>
</comment>
<evidence type="ECO:0000256" key="2">
    <source>
        <dbReference type="ARBA" id="ARBA00043942"/>
    </source>
</evidence>
<reference evidence="5" key="2">
    <citation type="submission" date="2025-09" db="UniProtKB">
        <authorList>
            <consortium name="Ensembl"/>
        </authorList>
    </citation>
    <scope>IDENTIFICATION</scope>
</reference>